<sequence>MSFHLSASEVRIDDNHILVAVLRNEEGNEIESRLDLNEYLGNNEGRFEWGGNGFSETARQVSFSIEGGGEVPVLRAELANSEGEYFPADVNLSEHIENDNGNLVYQ</sequence>
<dbReference type="SMART" id="SM01111">
    <property type="entry name" value="CVNH"/>
    <property type="match status" value="1"/>
</dbReference>
<dbReference type="STRING" id="1450539.A0A319AV50"/>
<gene>
    <name evidence="2" type="ORF">BP01DRAFT_352473</name>
</gene>
<dbReference type="InterPro" id="IPR036673">
    <property type="entry name" value="Cyanovirin-N_sf"/>
</dbReference>
<dbReference type="RefSeq" id="XP_025435924.1">
    <property type="nucleotide sequence ID" value="XM_025573947.1"/>
</dbReference>
<proteinExistence type="predicted"/>
<dbReference type="PANTHER" id="PTHR42076">
    <property type="entry name" value="CYANOVIRIN-N HOMOLOG"/>
    <property type="match status" value="1"/>
</dbReference>
<dbReference type="OrthoDB" id="2441380at2759"/>
<organism evidence="2 3">
    <name type="scientific">Aspergillus saccharolyticus JOP 1030-1</name>
    <dbReference type="NCBI Taxonomy" id="1450539"/>
    <lineage>
        <taxon>Eukaryota</taxon>
        <taxon>Fungi</taxon>
        <taxon>Dikarya</taxon>
        <taxon>Ascomycota</taxon>
        <taxon>Pezizomycotina</taxon>
        <taxon>Eurotiomycetes</taxon>
        <taxon>Eurotiomycetidae</taxon>
        <taxon>Eurotiales</taxon>
        <taxon>Aspergillaceae</taxon>
        <taxon>Aspergillus</taxon>
        <taxon>Aspergillus subgen. Circumdati</taxon>
    </lineage>
</organism>
<evidence type="ECO:0000259" key="1">
    <source>
        <dbReference type="SMART" id="SM01111"/>
    </source>
</evidence>
<dbReference type="Pfam" id="PF08881">
    <property type="entry name" value="CVNH"/>
    <property type="match status" value="1"/>
</dbReference>
<dbReference type="EMBL" id="KZ821218">
    <property type="protein sequence ID" value="PYH49942.1"/>
    <property type="molecule type" value="Genomic_DNA"/>
</dbReference>
<feature type="domain" description="Cyanovirin-N" evidence="1">
    <location>
        <begin position="2"/>
        <end position="105"/>
    </location>
</feature>
<keyword evidence="3" id="KW-1185">Reference proteome</keyword>
<dbReference type="InterPro" id="IPR011058">
    <property type="entry name" value="Cyanovirin-N"/>
</dbReference>
<evidence type="ECO:0000313" key="3">
    <source>
        <dbReference type="Proteomes" id="UP000248349"/>
    </source>
</evidence>
<dbReference type="Gene3D" id="2.30.60.10">
    <property type="entry name" value="Cyanovirin-N"/>
    <property type="match status" value="1"/>
</dbReference>
<name>A0A319AV50_9EURO</name>
<reference evidence="2 3" key="1">
    <citation type="submission" date="2016-12" db="EMBL/GenBank/DDBJ databases">
        <title>The genomes of Aspergillus section Nigri reveals drivers in fungal speciation.</title>
        <authorList>
            <consortium name="DOE Joint Genome Institute"/>
            <person name="Vesth T.C."/>
            <person name="Nybo J."/>
            <person name="Theobald S."/>
            <person name="Brandl J."/>
            <person name="Frisvad J.C."/>
            <person name="Nielsen K.F."/>
            <person name="Lyhne E.K."/>
            <person name="Kogle M.E."/>
            <person name="Kuo A."/>
            <person name="Riley R."/>
            <person name="Clum A."/>
            <person name="Nolan M."/>
            <person name="Lipzen A."/>
            <person name="Salamov A."/>
            <person name="Henrissat B."/>
            <person name="Wiebenga A."/>
            <person name="De Vries R.P."/>
            <person name="Grigoriev I.V."/>
            <person name="Mortensen U.H."/>
            <person name="Andersen M.R."/>
            <person name="Baker S.E."/>
        </authorList>
    </citation>
    <scope>NUCLEOTIDE SEQUENCE [LARGE SCALE GENOMIC DNA]</scope>
    <source>
        <strain evidence="2 3">JOP 1030-1</strain>
    </source>
</reference>
<dbReference type="AlphaFoldDB" id="A0A319AV50"/>
<dbReference type="SUPFAM" id="SSF51322">
    <property type="entry name" value="Cyanovirin-N"/>
    <property type="match status" value="1"/>
</dbReference>
<dbReference type="GeneID" id="37075175"/>
<dbReference type="PANTHER" id="PTHR42076:SF1">
    <property type="entry name" value="CYANOVIRIN-N DOMAIN-CONTAINING PROTEIN"/>
    <property type="match status" value="1"/>
</dbReference>
<evidence type="ECO:0000313" key="2">
    <source>
        <dbReference type="EMBL" id="PYH49942.1"/>
    </source>
</evidence>
<dbReference type="Proteomes" id="UP000248349">
    <property type="component" value="Unassembled WGS sequence"/>
</dbReference>
<accession>A0A319AV50</accession>
<protein>
    <submittedName>
        <fullName evidence="2">Cyanovirin-N</fullName>
    </submittedName>
</protein>